<proteinExistence type="predicted"/>
<gene>
    <name evidence="1" type="ORF">LOK49_LG09G02349</name>
</gene>
<protein>
    <submittedName>
        <fullName evidence="1">Receptor kinase-like protein Xa21</fullName>
    </submittedName>
</protein>
<comment type="caution">
    <text evidence="1">The sequence shown here is derived from an EMBL/GenBank/DDBJ whole genome shotgun (WGS) entry which is preliminary data.</text>
</comment>
<dbReference type="EMBL" id="CM045765">
    <property type="protein sequence ID" value="KAI8001475.1"/>
    <property type="molecule type" value="Genomic_DNA"/>
</dbReference>
<keyword evidence="2" id="KW-1185">Reference proteome</keyword>
<reference evidence="1 2" key="1">
    <citation type="journal article" date="2022" name="Plant J.">
        <title>Chromosome-level genome of Camellia lanceoleosa provides a valuable resource for understanding genome evolution and self-incompatibility.</title>
        <authorList>
            <person name="Gong W."/>
            <person name="Xiao S."/>
            <person name="Wang L."/>
            <person name="Liao Z."/>
            <person name="Chang Y."/>
            <person name="Mo W."/>
            <person name="Hu G."/>
            <person name="Li W."/>
            <person name="Zhao G."/>
            <person name="Zhu H."/>
            <person name="Hu X."/>
            <person name="Ji K."/>
            <person name="Xiang X."/>
            <person name="Song Q."/>
            <person name="Yuan D."/>
            <person name="Jin S."/>
            <person name="Zhang L."/>
        </authorList>
    </citation>
    <scope>NUCLEOTIDE SEQUENCE [LARGE SCALE GENOMIC DNA]</scope>
    <source>
        <strain evidence="1">SQ_2022a</strain>
    </source>
</reference>
<evidence type="ECO:0000313" key="1">
    <source>
        <dbReference type="EMBL" id="KAI8001475.1"/>
    </source>
</evidence>
<sequence length="115" mass="12916">MTEEFGLEGLISTSCDVYSYGILLMETFTRVKPIDEMFSEDMTMTRWIKESLPNAISDVIDANLLKPEEEYLKAVVLKCVSSIVELALSCSAESPDERINMKDVLVALKKLNFGI</sequence>
<organism evidence="1 2">
    <name type="scientific">Camellia lanceoleosa</name>
    <dbReference type="NCBI Taxonomy" id="1840588"/>
    <lineage>
        <taxon>Eukaryota</taxon>
        <taxon>Viridiplantae</taxon>
        <taxon>Streptophyta</taxon>
        <taxon>Embryophyta</taxon>
        <taxon>Tracheophyta</taxon>
        <taxon>Spermatophyta</taxon>
        <taxon>Magnoliopsida</taxon>
        <taxon>eudicotyledons</taxon>
        <taxon>Gunneridae</taxon>
        <taxon>Pentapetalae</taxon>
        <taxon>asterids</taxon>
        <taxon>Ericales</taxon>
        <taxon>Theaceae</taxon>
        <taxon>Camellia</taxon>
    </lineage>
</organism>
<accession>A0ACC0GK82</accession>
<evidence type="ECO:0000313" key="2">
    <source>
        <dbReference type="Proteomes" id="UP001060215"/>
    </source>
</evidence>
<dbReference type="Proteomes" id="UP001060215">
    <property type="component" value="Chromosome 8"/>
</dbReference>
<name>A0ACC0GK82_9ERIC</name>